<dbReference type="InterPro" id="IPR014782">
    <property type="entry name" value="Peptidase_M1_dom"/>
</dbReference>
<feature type="active site" description="Proton acceptor" evidence="1">
    <location>
        <position position="328"/>
    </location>
</feature>
<feature type="active site" description="Proton donor" evidence="1">
    <location>
        <position position="417"/>
    </location>
</feature>
<proteinExistence type="predicted"/>
<reference evidence="5" key="2">
    <citation type="submission" date="2021-04" db="EMBL/GenBank/DDBJ databases">
        <authorList>
            <person name="Gilroy R."/>
        </authorList>
    </citation>
    <scope>NUCLEOTIDE SEQUENCE</scope>
    <source>
        <strain evidence="5">CHK192-19661</strain>
    </source>
</reference>
<dbReference type="InterPro" id="IPR034015">
    <property type="entry name" value="M1_LTA4H"/>
</dbReference>
<evidence type="ECO:0000256" key="3">
    <source>
        <dbReference type="SAM" id="SignalP"/>
    </source>
</evidence>
<keyword evidence="2" id="KW-0479">Metal-binding</keyword>
<evidence type="ECO:0000313" key="5">
    <source>
        <dbReference type="EMBL" id="HIZ09639.1"/>
    </source>
</evidence>
<dbReference type="PANTHER" id="PTHR45726">
    <property type="entry name" value="LEUKOTRIENE A-4 HYDROLASE"/>
    <property type="match status" value="1"/>
</dbReference>
<dbReference type="AlphaFoldDB" id="A0A9D2IHN6"/>
<evidence type="ECO:0000256" key="2">
    <source>
        <dbReference type="PIRSR" id="PIRSR634015-3"/>
    </source>
</evidence>
<evidence type="ECO:0000313" key="6">
    <source>
        <dbReference type="Proteomes" id="UP000824025"/>
    </source>
</evidence>
<feature type="binding site" evidence="2">
    <location>
        <position position="331"/>
    </location>
    <ligand>
        <name>Zn(2+)</name>
        <dbReference type="ChEBI" id="CHEBI:29105"/>
        <note>catalytic</note>
    </ligand>
</feature>
<feature type="binding site" evidence="2">
    <location>
        <position position="350"/>
    </location>
    <ligand>
        <name>Zn(2+)</name>
        <dbReference type="ChEBI" id="CHEBI:29105"/>
        <note>catalytic</note>
    </ligand>
</feature>
<organism evidence="5 6">
    <name type="scientific">Candidatus Borkfalkia avicola</name>
    <dbReference type="NCBI Taxonomy" id="2838503"/>
    <lineage>
        <taxon>Bacteria</taxon>
        <taxon>Bacillati</taxon>
        <taxon>Bacillota</taxon>
        <taxon>Clostridia</taxon>
        <taxon>Christensenellales</taxon>
        <taxon>Christensenellaceae</taxon>
        <taxon>Candidatus Borkfalkia</taxon>
    </lineage>
</organism>
<dbReference type="CDD" id="cd09604">
    <property type="entry name" value="M1_APN_like"/>
    <property type="match status" value="1"/>
</dbReference>
<feature type="domain" description="Peptidase M1 membrane alanine aminopeptidase" evidence="4">
    <location>
        <begin position="273"/>
        <end position="472"/>
    </location>
</feature>
<keyword evidence="2" id="KW-0862">Zinc</keyword>
<feature type="chain" id="PRO_5038920380" evidence="3">
    <location>
        <begin position="26"/>
        <end position="478"/>
    </location>
</feature>
<dbReference type="GO" id="GO:0008237">
    <property type="term" value="F:metallopeptidase activity"/>
    <property type="evidence" value="ECO:0007669"/>
    <property type="project" value="InterPro"/>
</dbReference>
<accession>A0A9D2IHN6</accession>
<comment type="caution">
    <text evidence="5">The sequence shown here is derived from an EMBL/GenBank/DDBJ whole genome shotgun (WGS) entry which is preliminary data.</text>
</comment>
<reference evidence="5" key="1">
    <citation type="journal article" date="2021" name="PeerJ">
        <title>Extensive microbial diversity within the chicken gut microbiome revealed by metagenomics and culture.</title>
        <authorList>
            <person name="Gilroy R."/>
            <person name="Ravi A."/>
            <person name="Getino M."/>
            <person name="Pursley I."/>
            <person name="Horton D.L."/>
            <person name="Alikhan N.F."/>
            <person name="Baker D."/>
            <person name="Gharbi K."/>
            <person name="Hall N."/>
            <person name="Watson M."/>
            <person name="Adriaenssens E.M."/>
            <person name="Foster-Nyarko E."/>
            <person name="Jarju S."/>
            <person name="Secka A."/>
            <person name="Antonio M."/>
            <person name="Oren A."/>
            <person name="Chaudhuri R.R."/>
            <person name="La Ragione R."/>
            <person name="Hildebrand F."/>
            <person name="Pallen M.J."/>
        </authorList>
    </citation>
    <scope>NUCLEOTIDE SEQUENCE</scope>
    <source>
        <strain evidence="5">CHK192-19661</strain>
    </source>
</reference>
<name>A0A9D2IHN6_9FIRM</name>
<feature type="signal peptide" evidence="3">
    <location>
        <begin position="1"/>
        <end position="25"/>
    </location>
</feature>
<evidence type="ECO:0000256" key="1">
    <source>
        <dbReference type="PIRSR" id="PIRSR634015-1"/>
    </source>
</evidence>
<dbReference type="EMBL" id="DXCF01000021">
    <property type="protein sequence ID" value="HIZ09639.1"/>
    <property type="molecule type" value="Genomic_DNA"/>
</dbReference>
<comment type="cofactor">
    <cofactor evidence="2">
        <name>Zn(2+)</name>
        <dbReference type="ChEBI" id="CHEBI:29105"/>
    </cofactor>
    <text evidence="2">Binds 1 zinc ion per subunit.</text>
</comment>
<evidence type="ECO:0000259" key="4">
    <source>
        <dbReference type="Pfam" id="PF01433"/>
    </source>
</evidence>
<dbReference type="GO" id="GO:0008270">
    <property type="term" value="F:zinc ion binding"/>
    <property type="evidence" value="ECO:0007669"/>
    <property type="project" value="InterPro"/>
</dbReference>
<dbReference type="Proteomes" id="UP000824025">
    <property type="component" value="Unassembled WGS sequence"/>
</dbReference>
<dbReference type="SUPFAM" id="SSF55486">
    <property type="entry name" value="Metalloproteases ('zincins'), catalytic domain"/>
    <property type="match status" value="1"/>
</dbReference>
<protein>
    <submittedName>
        <fullName evidence="5">M1 family metallopeptidase</fullName>
    </submittedName>
</protein>
<dbReference type="Gene3D" id="1.10.390.10">
    <property type="entry name" value="Neutral Protease Domain 2"/>
    <property type="match status" value="1"/>
</dbReference>
<feature type="binding site" evidence="2">
    <location>
        <position position="327"/>
    </location>
    <ligand>
        <name>Zn(2+)</name>
        <dbReference type="ChEBI" id="CHEBI:29105"/>
        <note>catalytic</note>
    </ligand>
</feature>
<dbReference type="InterPro" id="IPR027268">
    <property type="entry name" value="Peptidase_M4/M1_CTD_sf"/>
</dbReference>
<gene>
    <name evidence="5" type="ORF">H9726_04035</name>
</gene>
<dbReference type="PANTHER" id="PTHR45726:SF3">
    <property type="entry name" value="LEUKOTRIENE A-4 HYDROLASE"/>
    <property type="match status" value="1"/>
</dbReference>
<sequence length="478" mass="51943">MFGKPFCAAAACLLLFAALPFSACAPQESARSVYAIEAEYEDGTLRASMRFSFCNGTGEPLSALDFNLYGNAFREGALYPPVTPSSAEAAYWAGESCGEMNILSVSPCAGWEVCGEDENVLRVTPEQELFPGEKAETEIVWELKLAEINHRTGISESAVNLGNFYPVLCVSEEGRGFVPCAYSANGDPFYSECADYEVTFTAPASYTVAASGEAVSASVSGGRKTSVYRLENARDFALCLSENFRTAMGEACGVPVAYYYTDDADPQRSLALLEECFAWYSRKFGAYPYGSFSAAQTGFCYGGMEYPGLVFISSAAEGEELAYTLAHETAHQWWYAAVGSDQTRNAWMDEGLAEYSALLFFGEAPQYGIPAEARLGAARRACDALYTVQEQVFGEADLRMSRPLADFGSYEYVVLTYDRGLLLFDTLRGAMGEKKFFSALRAYYKKYAGKIARPEELAAAFGTGGEIVESFVSGEALV</sequence>
<keyword evidence="3" id="KW-0732">Signal</keyword>
<dbReference type="Pfam" id="PF01433">
    <property type="entry name" value="Peptidase_M1"/>
    <property type="match status" value="1"/>
</dbReference>